<dbReference type="PANTHER" id="PTHR31273:SF0">
    <property type="entry name" value="PHOSPHOKETOLASE-RELATED"/>
    <property type="match status" value="1"/>
</dbReference>
<feature type="domain" description="Xylulose 5-phosphate/Fructose 6-phosphate phosphoketolase C-terminal" evidence="5">
    <location>
        <begin position="615"/>
        <end position="771"/>
    </location>
</feature>
<comment type="caution">
    <text evidence="7">The sequence shown here is derived from an EMBL/GenBank/DDBJ whole genome shotgun (WGS) entry which is preliminary data.</text>
</comment>
<dbReference type="InterPro" id="IPR018970">
    <property type="entry name" value="Xul5P/Fru6P_PKetolase_N"/>
</dbReference>
<accession>A0A853FWJ4</accession>
<reference evidence="7 8" key="1">
    <citation type="submission" date="2020-07" db="EMBL/GenBank/DDBJ databases">
        <title>Taxonomic revisions and descriptions of new bacterial species based on genomic comparisons in the high-G+C-content subgroup of the family Alcaligenaceae.</title>
        <authorList>
            <person name="Szabo A."/>
            <person name="Felfoldi T."/>
        </authorList>
    </citation>
    <scope>NUCLEOTIDE SEQUENCE [LARGE SCALE GENOMIC DNA]</scope>
    <source>
        <strain evidence="7 8">LMG 24012</strain>
    </source>
</reference>
<dbReference type="GO" id="GO:0016832">
    <property type="term" value="F:aldehyde-lyase activity"/>
    <property type="evidence" value="ECO:0007669"/>
    <property type="project" value="InterPro"/>
</dbReference>
<dbReference type="InterPro" id="IPR029061">
    <property type="entry name" value="THDP-binding"/>
</dbReference>
<organism evidence="7 8">
    <name type="scientific">Parapusillimonas granuli</name>
    <dbReference type="NCBI Taxonomy" id="380911"/>
    <lineage>
        <taxon>Bacteria</taxon>
        <taxon>Pseudomonadati</taxon>
        <taxon>Pseudomonadota</taxon>
        <taxon>Betaproteobacteria</taxon>
        <taxon>Burkholderiales</taxon>
        <taxon>Alcaligenaceae</taxon>
        <taxon>Parapusillimonas</taxon>
    </lineage>
</organism>
<dbReference type="AlphaFoldDB" id="A0A853FWJ4"/>
<keyword evidence="4" id="KW-0456">Lyase</keyword>
<evidence type="ECO:0000256" key="4">
    <source>
        <dbReference type="ARBA" id="ARBA00023239"/>
    </source>
</evidence>
<dbReference type="Pfam" id="PF09364">
    <property type="entry name" value="XFP_N"/>
    <property type="match status" value="1"/>
</dbReference>
<evidence type="ECO:0000256" key="3">
    <source>
        <dbReference type="ARBA" id="ARBA00023052"/>
    </source>
</evidence>
<evidence type="ECO:0000256" key="1">
    <source>
        <dbReference type="ARBA" id="ARBA00001964"/>
    </source>
</evidence>
<evidence type="ECO:0000313" key="8">
    <source>
        <dbReference type="Proteomes" id="UP000559809"/>
    </source>
</evidence>
<feature type="domain" description="Xylulose 5-phosphate/Fructose 6-phosphate phosphoketolase N-terminal" evidence="6">
    <location>
        <begin position="60"/>
        <end position="356"/>
    </location>
</feature>
<dbReference type="PANTHER" id="PTHR31273">
    <property type="entry name" value="PHOSPHOKETOLASE-RELATED"/>
    <property type="match status" value="1"/>
</dbReference>
<dbReference type="SUPFAM" id="SSF52518">
    <property type="entry name" value="Thiamin diphosphate-binding fold (THDP-binding)"/>
    <property type="match status" value="2"/>
</dbReference>
<dbReference type="GO" id="GO:0005975">
    <property type="term" value="P:carbohydrate metabolic process"/>
    <property type="evidence" value="ECO:0007669"/>
    <property type="project" value="InterPro"/>
</dbReference>
<dbReference type="InterPro" id="IPR005593">
    <property type="entry name" value="Xul5P/Fru6P_PKetolase"/>
</dbReference>
<evidence type="ECO:0000256" key="2">
    <source>
        <dbReference type="ARBA" id="ARBA00005623"/>
    </source>
</evidence>
<proteinExistence type="inferred from homology"/>
<dbReference type="InterPro" id="IPR018969">
    <property type="entry name" value="Xul5P/Fru6P_PKetolase_C"/>
</dbReference>
<dbReference type="Pfam" id="PF09363">
    <property type="entry name" value="XFP_C"/>
    <property type="match status" value="1"/>
</dbReference>
<dbReference type="Gene3D" id="3.40.50.970">
    <property type="match status" value="2"/>
</dbReference>
<dbReference type="InterPro" id="IPR009014">
    <property type="entry name" value="Transketo_C/PFOR_II"/>
</dbReference>
<comment type="similarity">
    <text evidence="2">Belongs to the XFP family.</text>
</comment>
<dbReference type="Proteomes" id="UP000559809">
    <property type="component" value="Unassembled WGS sequence"/>
</dbReference>
<dbReference type="EMBL" id="JACCEM010000003">
    <property type="protein sequence ID" value="NYT48973.1"/>
    <property type="molecule type" value="Genomic_DNA"/>
</dbReference>
<protein>
    <submittedName>
        <fullName evidence="7">Xylulose 5-phosphate 3-epimerase</fullName>
    </submittedName>
</protein>
<sequence>MSTSTDALTGTLKNLPSYAAWSAGYGLIRHADDTRARVLELVARRAGASRERADDMFAALAAADRLASAGMWLVVHMTYANRVDLSGAPLQAADFKADPQGHTGGALNMVPAYAGYLAANVLTGTTRSWLMGQGHCVAAIEALNALVDNLSAKQRPRYEFGDAGLSRLAQDFYSYAVSPDGSPGVPLGSHVGVHTAGGISEGGYLGFAEVQYVHMPLPGESLAVFLSDGAFEEQRGSDWSPRWWRASDSGAVMPIMVLNGRRIDQRTSIAQKGGAQWLLRHLELNGFDPFEIDGHDPAAYAWAIIDMEDRLAAFQGMAADELDYPVRIPHAIANCIKGYGFPGAGTNRAHNLPLRANPRRDDAARDEFNQGAARLFVPPGELQEARRRFSCHQAQGRVREGHHALAERDVGLPALPEPRWSLDETATVSPMQAIDAYFVDVVDANPRLRVRVGNPDELSSNRMDGTLARLKHRASRPEPGGNEALDGAVITALNEEAVIGAVLGNKAGLNLAVSYEAFAVKMLGAMRQDILFARHQRQAGRDPRWLGVPLLLTSHTWENGKNEQSHQDPTLCEALLGEMSDTSRVLFPVDANSAVAALREVYRSRGVIAALVVPKQATPHYFSPEQAGAACRAGAAHVRPPSARPTVQLVAVGAYQLRECLRAARRLADRGCEAAVTCIIEPGRLRVPRDELEGRHVLGDSALAELFPAGVPRVLVTHSRPEPLLGVLRRIDEGPRRLRALGYVNRGGTLDVDGMLFANRCTWAHIALAAAELGGGDAGDFLAESELRAVGNRGRLEDLY</sequence>
<dbReference type="Pfam" id="PF03894">
    <property type="entry name" value="XFP"/>
    <property type="match status" value="1"/>
</dbReference>
<keyword evidence="8" id="KW-1185">Reference proteome</keyword>
<name>A0A853FWJ4_9BURK</name>
<comment type="cofactor">
    <cofactor evidence="1">
        <name>thiamine diphosphate</name>
        <dbReference type="ChEBI" id="CHEBI:58937"/>
    </cofactor>
</comment>
<evidence type="ECO:0000259" key="5">
    <source>
        <dbReference type="Pfam" id="PF09363"/>
    </source>
</evidence>
<evidence type="ECO:0000259" key="6">
    <source>
        <dbReference type="Pfam" id="PF09364"/>
    </source>
</evidence>
<gene>
    <name evidence="7" type="ORF">H0A72_06575</name>
</gene>
<keyword evidence="3" id="KW-0786">Thiamine pyrophosphate</keyword>
<dbReference type="Gene3D" id="3.40.50.920">
    <property type="match status" value="1"/>
</dbReference>
<evidence type="ECO:0000313" key="7">
    <source>
        <dbReference type="EMBL" id="NYT48973.1"/>
    </source>
</evidence>
<dbReference type="RefSeq" id="WP_180154271.1">
    <property type="nucleotide sequence ID" value="NZ_JACCEM010000003.1"/>
</dbReference>